<organism evidence="1 2">
    <name type="scientific">Pseudoalteromonas rubra</name>
    <dbReference type="NCBI Taxonomy" id="43658"/>
    <lineage>
        <taxon>Bacteria</taxon>
        <taxon>Pseudomonadati</taxon>
        <taxon>Pseudomonadota</taxon>
        <taxon>Gammaproteobacteria</taxon>
        <taxon>Alteromonadales</taxon>
        <taxon>Pseudoalteromonadaceae</taxon>
        <taxon>Pseudoalteromonas</taxon>
    </lineage>
</organism>
<accession>A0A7S7YTW0</accession>
<evidence type="ECO:0000313" key="2">
    <source>
        <dbReference type="Proteomes" id="UP000305729"/>
    </source>
</evidence>
<dbReference type="EMBL" id="CP045429">
    <property type="protein sequence ID" value="QPB83520.1"/>
    <property type="molecule type" value="Genomic_DNA"/>
</dbReference>
<dbReference type="Proteomes" id="UP000305729">
    <property type="component" value="Chromosome 1"/>
</dbReference>
<gene>
    <name evidence="1" type="ORF">CWC22_011180</name>
</gene>
<evidence type="ECO:0000313" key="1">
    <source>
        <dbReference type="EMBL" id="QPB83520.1"/>
    </source>
</evidence>
<dbReference type="AlphaFoldDB" id="A0A7S7YTW0"/>
<reference evidence="1 2" key="1">
    <citation type="submission" date="2019-10" db="EMBL/GenBank/DDBJ databases">
        <title>Pseudoalteromonas rubra S4059.</title>
        <authorList>
            <person name="Paulsen S."/>
            <person name="Wang X."/>
        </authorList>
    </citation>
    <scope>NUCLEOTIDE SEQUENCE [LARGE SCALE GENOMIC DNA]</scope>
    <source>
        <strain evidence="1 2">S4059</strain>
    </source>
</reference>
<name>A0A7S7YTW0_9GAMM</name>
<proteinExistence type="predicted"/>
<sequence>MLQSKFTVRYCQPHSFETLRRCYRSASKNDKLDAKLIAHYGAAIKLSIETKARTYAAYGAVTLQIGDDNKTAPNRLQRSDPKN</sequence>
<protein>
    <submittedName>
        <fullName evidence="1">Transposase</fullName>
    </submittedName>
</protein>